<gene>
    <name evidence="1" type="ORF">GRI42_13765</name>
</gene>
<evidence type="ECO:0000313" key="2">
    <source>
        <dbReference type="Proteomes" id="UP000444185"/>
    </source>
</evidence>
<reference evidence="1 2" key="1">
    <citation type="submission" date="2019-12" db="EMBL/GenBank/DDBJ databases">
        <title>Genomic-based taxomic classification of the family Erythrobacteraceae.</title>
        <authorList>
            <person name="Xu L."/>
        </authorList>
    </citation>
    <scope>NUCLEOTIDE SEQUENCE [LARGE SCALE GENOMIC DNA]</scope>
    <source>
        <strain evidence="1 2">DSM 16225</strain>
    </source>
</reference>
<keyword evidence="2" id="KW-1185">Reference proteome</keyword>
<organism evidence="1 2">
    <name type="scientific">Qipengyuania gaetbuli</name>
    <dbReference type="NCBI Taxonomy" id="266952"/>
    <lineage>
        <taxon>Bacteria</taxon>
        <taxon>Pseudomonadati</taxon>
        <taxon>Pseudomonadota</taxon>
        <taxon>Alphaproteobacteria</taxon>
        <taxon>Sphingomonadales</taxon>
        <taxon>Erythrobacteraceae</taxon>
        <taxon>Qipengyuania</taxon>
    </lineage>
</organism>
<comment type="caution">
    <text evidence="1">The sequence shown here is derived from an EMBL/GenBank/DDBJ whole genome shotgun (WGS) entry which is preliminary data.</text>
</comment>
<name>A0A844Y4Z3_9SPHN</name>
<dbReference type="EMBL" id="WTYF01000004">
    <property type="protein sequence ID" value="MXO52373.1"/>
    <property type="molecule type" value="Genomic_DNA"/>
</dbReference>
<proteinExistence type="predicted"/>
<dbReference type="OrthoDB" id="7204346at2"/>
<accession>A0A844Y4Z3</accession>
<evidence type="ECO:0000313" key="1">
    <source>
        <dbReference type="EMBL" id="MXO52373.1"/>
    </source>
</evidence>
<dbReference type="RefSeq" id="WP_160609020.1">
    <property type="nucleotide sequence ID" value="NZ_WTYF01000004.1"/>
</dbReference>
<dbReference type="Proteomes" id="UP000444185">
    <property type="component" value="Unassembled WGS sequence"/>
</dbReference>
<sequence length="124" mass="14053">MYDLPNIDALRAVLDQPLDERLKTLLADRLADTIHCCLQDYTHVLVVEAGDSEEDMIKAVGFSPLRSRFDATRKCLDCDWLEQHDGWWELLFTVGNAGFAYIVLVADEDGIPLADLCRTQEIIL</sequence>
<dbReference type="AlphaFoldDB" id="A0A844Y4Z3"/>
<protein>
    <submittedName>
        <fullName evidence="1">Uncharacterized protein</fullName>
    </submittedName>
</protein>